<dbReference type="InterPro" id="IPR005811">
    <property type="entry name" value="SUCC_ACL_C"/>
</dbReference>
<dbReference type="HAMAP" id="MF_01988">
    <property type="entry name" value="Succ_CoA_alpha"/>
    <property type="match status" value="1"/>
</dbReference>
<dbReference type="GO" id="GO:0006099">
    <property type="term" value="P:tricarboxylic acid cycle"/>
    <property type="evidence" value="ECO:0007669"/>
    <property type="project" value="UniProtKB-KW"/>
</dbReference>
<dbReference type="PANTHER" id="PTHR11117:SF2">
    <property type="entry name" value="SUCCINATE--COA LIGASE [ADP_GDP-FORMING] SUBUNIT ALPHA, MITOCHONDRIAL"/>
    <property type="match status" value="1"/>
</dbReference>
<dbReference type="PROSITE" id="PS01216">
    <property type="entry name" value="SUCCINYL_COA_LIG_1"/>
    <property type="match status" value="1"/>
</dbReference>
<gene>
    <name evidence="5" type="ORF">UFOPK3423_00610</name>
</gene>
<dbReference type="EMBL" id="CAFBLQ010000049">
    <property type="protein sequence ID" value="CAB4868476.1"/>
    <property type="molecule type" value="Genomic_DNA"/>
</dbReference>
<evidence type="ECO:0000313" key="5">
    <source>
        <dbReference type="EMBL" id="CAB4868476.1"/>
    </source>
</evidence>
<dbReference type="PRINTS" id="PR01798">
    <property type="entry name" value="SCOASYNTHASE"/>
</dbReference>
<evidence type="ECO:0000259" key="4">
    <source>
        <dbReference type="SMART" id="SM00881"/>
    </source>
</evidence>
<dbReference type="Gene3D" id="3.40.50.261">
    <property type="entry name" value="Succinyl-CoA synthetase domains"/>
    <property type="match status" value="1"/>
</dbReference>
<dbReference type="FunFam" id="3.40.50.261:FF:000006">
    <property type="entry name" value="Succinate--CoA ligase [ADP-forming] subunit alpha"/>
    <property type="match status" value="1"/>
</dbReference>
<name>A0A6J7DDA7_9ZZZZ</name>
<proteinExistence type="inferred from homology"/>
<dbReference type="InterPro" id="IPR033847">
    <property type="entry name" value="Citrt_syn/SCS-alpha_CS"/>
</dbReference>
<keyword evidence="3" id="KW-0547">Nucleotide-binding</keyword>
<dbReference type="GO" id="GO:0009361">
    <property type="term" value="C:succinate-CoA ligase complex (ADP-forming)"/>
    <property type="evidence" value="ECO:0007669"/>
    <property type="project" value="TreeGrafter"/>
</dbReference>
<dbReference type="PROSITE" id="PS00399">
    <property type="entry name" value="SUCCINYL_COA_LIG_2"/>
    <property type="match status" value="1"/>
</dbReference>
<dbReference type="Pfam" id="PF02629">
    <property type="entry name" value="CoA_binding"/>
    <property type="match status" value="1"/>
</dbReference>
<dbReference type="AlphaFoldDB" id="A0A6J7DDA7"/>
<dbReference type="SMART" id="SM00881">
    <property type="entry name" value="CoA_binding"/>
    <property type="match status" value="1"/>
</dbReference>
<feature type="domain" description="CoA-binding" evidence="4">
    <location>
        <begin position="4"/>
        <end position="100"/>
    </location>
</feature>
<dbReference type="InterPro" id="IPR017440">
    <property type="entry name" value="Cit_synth/succinyl-CoA_lig_AS"/>
</dbReference>
<dbReference type="FunFam" id="3.40.50.720:FF:000277">
    <property type="entry name" value="Succinate--CoA ligase [ADP-forming] subunit alpha"/>
    <property type="match status" value="1"/>
</dbReference>
<dbReference type="InterPro" id="IPR003781">
    <property type="entry name" value="CoA-bd"/>
</dbReference>
<reference evidence="5" key="1">
    <citation type="submission" date="2020-05" db="EMBL/GenBank/DDBJ databases">
        <authorList>
            <person name="Chiriac C."/>
            <person name="Salcher M."/>
            <person name="Ghai R."/>
            <person name="Kavagutti S V."/>
        </authorList>
    </citation>
    <scope>NUCLEOTIDE SEQUENCE</scope>
</reference>
<protein>
    <submittedName>
        <fullName evidence="5">Unannotated protein</fullName>
    </submittedName>
</protein>
<dbReference type="GO" id="GO:0004776">
    <property type="term" value="F:succinate-CoA ligase (GDP-forming) activity"/>
    <property type="evidence" value="ECO:0007669"/>
    <property type="project" value="TreeGrafter"/>
</dbReference>
<dbReference type="PIRSF" id="PIRSF001553">
    <property type="entry name" value="SucCS_alpha"/>
    <property type="match status" value="1"/>
</dbReference>
<dbReference type="GO" id="GO:0005829">
    <property type="term" value="C:cytosol"/>
    <property type="evidence" value="ECO:0007669"/>
    <property type="project" value="TreeGrafter"/>
</dbReference>
<evidence type="ECO:0000256" key="1">
    <source>
        <dbReference type="ARBA" id="ARBA00022532"/>
    </source>
</evidence>
<organism evidence="5">
    <name type="scientific">freshwater metagenome</name>
    <dbReference type="NCBI Taxonomy" id="449393"/>
    <lineage>
        <taxon>unclassified sequences</taxon>
        <taxon>metagenomes</taxon>
        <taxon>ecological metagenomes</taxon>
    </lineage>
</organism>
<dbReference type="NCBIfam" id="NF004230">
    <property type="entry name" value="PRK05678.1"/>
    <property type="match status" value="1"/>
</dbReference>
<dbReference type="InterPro" id="IPR036291">
    <property type="entry name" value="NAD(P)-bd_dom_sf"/>
</dbReference>
<evidence type="ECO:0000256" key="2">
    <source>
        <dbReference type="ARBA" id="ARBA00022598"/>
    </source>
</evidence>
<dbReference type="GO" id="GO:0000166">
    <property type="term" value="F:nucleotide binding"/>
    <property type="evidence" value="ECO:0007669"/>
    <property type="project" value="UniProtKB-KW"/>
</dbReference>
<accession>A0A6J7DDA7</accession>
<dbReference type="InterPro" id="IPR005810">
    <property type="entry name" value="CoA_lig_alpha"/>
</dbReference>
<dbReference type="PANTHER" id="PTHR11117">
    <property type="entry name" value="SUCCINYL-COA LIGASE SUBUNIT ALPHA"/>
    <property type="match status" value="1"/>
</dbReference>
<dbReference type="SUPFAM" id="SSF52210">
    <property type="entry name" value="Succinyl-CoA synthetase domains"/>
    <property type="match status" value="1"/>
</dbReference>
<dbReference type="NCBIfam" id="TIGR01019">
    <property type="entry name" value="sucCoAalpha"/>
    <property type="match status" value="1"/>
</dbReference>
<dbReference type="Gene3D" id="3.40.50.720">
    <property type="entry name" value="NAD(P)-binding Rossmann-like Domain"/>
    <property type="match status" value="1"/>
</dbReference>
<sequence length="292" mass="29703">MAILIDRDTRLAVAGITGREGSFHTLNNRTYGTNVVGGVTPGKGGQDVEGIPVFDSWADCAAGVQPNVAMIFVPPRFAADAILEAAAAGVALVICITEGIPAHDELRVYNILKRDFPGTRLVGPNCPGILSPGKANVGIIPAAFFKEGNVGVVSRSGTLTYQIGNEIAQRGFGNSSIVGIGGDPVPGSSFVDILALFEADPETELIVLSGEIGGSAEEEAAEFIAQNVTKPVIGYIAGFTAPPGKQMGHAGAIVSGSAGTAAAKAEALEAKGVRVGRTPTQVAEIAVEILGG</sequence>
<keyword evidence="2" id="KW-0436">Ligase</keyword>
<dbReference type="InterPro" id="IPR016102">
    <property type="entry name" value="Succinyl-CoA_synth-like"/>
</dbReference>
<keyword evidence="1" id="KW-0816">Tricarboxylic acid cycle</keyword>
<dbReference type="GO" id="GO:0004775">
    <property type="term" value="F:succinate-CoA ligase (ADP-forming) activity"/>
    <property type="evidence" value="ECO:0007669"/>
    <property type="project" value="TreeGrafter"/>
</dbReference>
<evidence type="ECO:0000256" key="3">
    <source>
        <dbReference type="ARBA" id="ARBA00022741"/>
    </source>
</evidence>
<dbReference type="Pfam" id="PF00549">
    <property type="entry name" value="Ligase_CoA"/>
    <property type="match status" value="1"/>
</dbReference>
<dbReference type="SUPFAM" id="SSF51735">
    <property type="entry name" value="NAD(P)-binding Rossmann-fold domains"/>
    <property type="match status" value="1"/>
</dbReference>